<dbReference type="InterPro" id="IPR006935">
    <property type="entry name" value="Helicase/UvrB_N"/>
</dbReference>
<protein>
    <recommendedName>
        <fullName evidence="11 12">UvrABC system protein B</fullName>
        <shortName evidence="12">Protein UvrB</shortName>
    </recommendedName>
    <alternativeName>
        <fullName evidence="12">Excinuclease ABC subunit B</fullName>
    </alternativeName>
</protein>
<dbReference type="NCBIfam" id="NF003673">
    <property type="entry name" value="PRK05298.1"/>
    <property type="match status" value="1"/>
</dbReference>
<dbReference type="InterPro" id="IPR027417">
    <property type="entry name" value="P-loop_NTPase"/>
</dbReference>
<dbReference type="CDD" id="cd17916">
    <property type="entry name" value="DEXHc_UvrB"/>
    <property type="match status" value="1"/>
</dbReference>
<dbReference type="PROSITE" id="PS51194">
    <property type="entry name" value="HELICASE_CTER"/>
    <property type="match status" value="1"/>
</dbReference>
<feature type="domain" description="Helicase ATP-binding" evidence="16">
    <location>
        <begin position="24"/>
        <end position="147"/>
    </location>
</feature>
<proteinExistence type="inferred from homology"/>
<name>A0A7V5XZA8_UNCW3</name>
<dbReference type="GO" id="GO:0006289">
    <property type="term" value="P:nucleotide-excision repair"/>
    <property type="evidence" value="ECO:0007669"/>
    <property type="project" value="UniProtKB-UniRule"/>
</dbReference>
<dbReference type="SMART" id="SM00487">
    <property type="entry name" value="DEXDc"/>
    <property type="match status" value="1"/>
</dbReference>
<dbReference type="PROSITE" id="PS50151">
    <property type="entry name" value="UVR"/>
    <property type="match status" value="1"/>
</dbReference>
<dbReference type="SMART" id="SM00490">
    <property type="entry name" value="HELICc"/>
    <property type="match status" value="1"/>
</dbReference>
<reference evidence="18" key="1">
    <citation type="journal article" date="2020" name="mSystems">
        <title>Genome- and Community-Level Interaction Insights into Carbon Utilization and Element Cycling Functions of Hydrothermarchaeota in Hydrothermal Sediment.</title>
        <authorList>
            <person name="Zhou Z."/>
            <person name="Liu Y."/>
            <person name="Xu W."/>
            <person name="Pan J."/>
            <person name="Luo Z.H."/>
            <person name="Li M."/>
        </authorList>
    </citation>
    <scope>NUCLEOTIDE SEQUENCE [LARGE SCALE GENOMIC DNA]</scope>
    <source>
        <strain evidence="18">SpSt-791</strain>
    </source>
</reference>
<comment type="subcellular location">
    <subcellularLocation>
        <location evidence="1 12 13">Cytoplasm</location>
    </subcellularLocation>
</comment>
<evidence type="ECO:0000256" key="7">
    <source>
        <dbReference type="ARBA" id="ARBA00022840"/>
    </source>
</evidence>
<feature type="domain" description="Helicase C-terminal" evidence="17">
    <location>
        <begin position="428"/>
        <end position="594"/>
    </location>
</feature>
<comment type="domain">
    <text evidence="12">The beta-hairpin motif is involved in DNA binding.</text>
</comment>
<keyword evidence="3 12" id="KW-0963">Cytoplasm</keyword>
<dbReference type="InterPro" id="IPR001943">
    <property type="entry name" value="UVR_dom"/>
</dbReference>
<evidence type="ECO:0000256" key="14">
    <source>
        <dbReference type="SAM" id="Coils"/>
    </source>
</evidence>
<dbReference type="Pfam" id="PF00271">
    <property type="entry name" value="Helicase_C"/>
    <property type="match status" value="1"/>
</dbReference>
<dbReference type="PANTHER" id="PTHR24029">
    <property type="entry name" value="UVRABC SYSTEM PROTEIN B"/>
    <property type="match status" value="1"/>
</dbReference>
<evidence type="ECO:0000256" key="9">
    <source>
        <dbReference type="ARBA" id="ARBA00023204"/>
    </source>
</evidence>
<dbReference type="HAMAP" id="MF_00204">
    <property type="entry name" value="UvrB"/>
    <property type="match status" value="1"/>
</dbReference>
<gene>
    <name evidence="12 18" type="primary">uvrB</name>
    <name evidence="18" type="ORF">ENV79_01595</name>
</gene>
<keyword evidence="14" id="KW-0175">Coiled coil</keyword>
<evidence type="ECO:0000256" key="11">
    <source>
        <dbReference type="ARBA" id="ARBA00029504"/>
    </source>
</evidence>
<dbReference type="GO" id="GO:0016887">
    <property type="term" value="F:ATP hydrolysis activity"/>
    <property type="evidence" value="ECO:0007669"/>
    <property type="project" value="InterPro"/>
</dbReference>
<sequence>MEFKLKAPFKPAGDQPKAIKELVEGLKKGEKFLCLLGVTGSGKTFTIANVIYEIQKPTIVISHNKTLAAQLYGEFKQFFPENAVEYFISYYDYYQPEAYVPELDLYIEKDASINEEIERLRLSTTSSLIERKDVIVVASVSCIYNLGEPWEFKESIFPVDLEKNIKRDELLEKLVDLQYSRNDLELKRCSFRVRGDIVEVHPSHKDVGIRFEFYYNNLDRIIIFDLLTNEKIEEKERVVLYPAKYFTTNKSRIEAAIESIEEELAERLKELRSMGKLLEAQRLEQRTRFDIEMLREFGYCPGIENYSRHLLFKKKGERPYCLLDYFPKDYLMVIDESHITIPQIYGMYRGDRSRKEVLVEYGFRLPSCLDNRPLKFEEFESLINQVIFTSATPGDYELKKVKARVVEQIVRPTGLVDPKMIVRPTENQIDDLINEIRKRVKRKERVLVTTLTKRMAEELADYLKELGFKVHYLHSEIDPIERVEILRNLRLGNYDVLVGINLLREGLDLPEVSLVCILDADKTGFLRDARSLIQIAGRASRNVRGEVILYADNITEAIKEALKEAERRRKIQLEYNKKHGIKPESIKKSVQQVLLTTVVADAKEEEYKIDEILDDDDKLAVIEKLTLEMKKAAENLEFEKAAFLRDKIRQLKDELTIETLKNQRKRRKR</sequence>
<dbReference type="InterPro" id="IPR014001">
    <property type="entry name" value="Helicase_ATP-bd"/>
</dbReference>
<dbReference type="EMBL" id="DTHS01000014">
    <property type="protein sequence ID" value="HHR48324.1"/>
    <property type="molecule type" value="Genomic_DNA"/>
</dbReference>
<evidence type="ECO:0000259" key="15">
    <source>
        <dbReference type="PROSITE" id="PS50151"/>
    </source>
</evidence>
<dbReference type="InterPro" id="IPR004807">
    <property type="entry name" value="UvrB"/>
</dbReference>
<dbReference type="GO" id="GO:0009381">
    <property type="term" value="F:excinuclease ABC activity"/>
    <property type="evidence" value="ECO:0007669"/>
    <property type="project" value="UniProtKB-UniRule"/>
</dbReference>
<evidence type="ECO:0000256" key="13">
    <source>
        <dbReference type="RuleBase" id="RU003587"/>
    </source>
</evidence>
<evidence type="ECO:0000256" key="12">
    <source>
        <dbReference type="HAMAP-Rule" id="MF_00204"/>
    </source>
</evidence>
<comment type="subunit">
    <text evidence="10 12 13">Forms a heterotetramer with UvrA during the search for lesions. Interacts with UvrC in an incision complex.</text>
</comment>
<dbReference type="CDD" id="cd18790">
    <property type="entry name" value="SF2_C_UvrB"/>
    <property type="match status" value="1"/>
</dbReference>
<dbReference type="SUPFAM" id="SSF52540">
    <property type="entry name" value="P-loop containing nucleoside triphosphate hydrolases"/>
    <property type="match status" value="2"/>
</dbReference>
<organism evidence="18">
    <name type="scientific">candidate division WOR-3 bacterium</name>
    <dbReference type="NCBI Taxonomy" id="2052148"/>
    <lineage>
        <taxon>Bacteria</taxon>
        <taxon>Bacteria division WOR-3</taxon>
    </lineage>
</organism>
<keyword evidence="6 12" id="KW-0228">DNA excision</keyword>
<evidence type="ECO:0000256" key="10">
    <source>
        <dbReference type="ARBA" id="ARBA00026033"/>
    </source>
</evidence>
<dbReference type="Gene3D" id="4.10.860.10">
    <property type="entry name" value="UVR domain"/>
    <property type="match status" value="1"/>
</dbReference>
<dbReference type="Pfam" id="PF17757">
    <property type="entry name" value="UvrB_inter"/>
    <property type="match status" value="1"/>
</dbReference>
<comment type="similarity">
    <text evidence="2 12 13">Belongs to the UvrB family.</text>
</comment>
<feature type="coiled-coil region" evidence="14">
    <location>
        <begin position="250"/>
        <end position="281"/>
    </location>
</feature>
<keyword evidence="12 13" id="KW-0742">SOS response</keyword>
<feature type="domain" description="UVR" evidence="15">
    <location>
        <begin position="619"/>
        <end position="654"/>
    </location>
</feature>
<feature type="short sequence motif" description="Beta-hairpin" evidence="12">
    <location>
        <begin position="90"/>
        <end position="113"/>
    </location>
</feature>
<dbReference type="NCBIfam" id="TIGR00631">
    <property type="entry name" value="uvrb"/>
    <property type="match status" value="1"/>
</dbReference>
<keyword evidence="5 12" id="KW-0227">DNA damage</keyword>
<comment type="function">
    <text evidence="12">The UvrABC repair system catalyzes the recognition and processing of DNA lesions. A damage recognition complex composed of 2 UvrA and 2 UvrB subunits scans DNA for abnormalities. Upon binding of the UvrA(2)B(2) complex to a putative damaged site, the DNA wraps around one UvrB monomer. DNA wrap is dependent on ATP binding by UvrB and probably causes local melting of the DNA helix, facilitating insertion of UvrB beta-hairpin between the DNA strands. Then UvrB probes one DNA strand for the presence of a lesion. If a lesion is found the UvrA subunits dissociate and the UvrB-DNA preincision complex is formed. This complex is subsequently bound by UvrC and the second UvrB is released. If no lesion is found, the DNA wraps around the other UvrB subunit that will check the other stand for damage.</text>
</comment>
<accession>A0A7V5XZA8</accession>
<dbReference type="Gene3D" id="6.10.140.240">
    <property type="match status" value="1"/>
</dbReference>
<dbReference type="SUPFAM" id="SSF46600">
    <property type="entry name" value="C-terminal UvrC-binding domain of UvrB"/>
    <property type="match status" value="1"/>
</dbReference>
<dbReference type="Pfam" id="PF02151">
    <property type="entry name" value="UVR"/>
    <property type="match status" value="1"/>
</dbReference>
<dbReference type="InterPro" id="IPR041471">
    <property type="entry name" value="UvrB_inter"/>
</dbReference>
<keyword evidence="9 12" id="KW-0234">DNA repair</keyword>
<evidence type="ECO:0000256" key="5">
    <source>
        <dbReference type="ARBA" id="ARBA00022763"/>
    </source>
</evidence>
<evidence type="ECO:0000256" key="8">
    <source>
        <dbReference type="ARBA" id="ARBA00022881"/>
    </source>
</evidence>
<evidence type="ECO:0000256" key="1">
    <source>
        <dbReference type="ARBA" id="ARBA00004496"/>
    </source>
</evidence>
<comment type="caution">
    <text evidence="18">The sequence shown here is derived from an EMBL/GenBank/DDBJ whole genome shotgun (WGS) entry which is preliminary data.</text>
</comment>
<dbReference type="GO" id="GO:0005737">
    <property type="term" value="C:cytoplasm"/>
    <property type="evidence" value="ECO:0007669"/>
    <property type="project" value="UniProtKB-SubCell"/>
</dbReference>
<dbReference type="PROSITE" id="PS51192">
    <property type="entry name" value="HELICASE_ATP_BIND_1"/>
    <property type="match status" value="1"/>
</dbReference>
<evidence type="ECO:0000256" key="6">
    <source>
        <dbReference type="ARBA" id="ARBA00022769"/>
    </source>
</evidence>
<dbReference type="Gene3D" id="3.40.50.300">
    <property type="entry name" value="P-loop containing nucleotide triphosphate hydrolases"/>
    <property type="match status" value="3"/>
</dbReference>
<keyword evidence="7 12" id="KW-0067">ATP-binding</keyword>
<dbReference type="Pfam" id="PF04851">
    <property type="entry name" value="ResIII"/>
    <property type="match status" value="1"/>
</dbReference>
<dbReference type="InterPro" id="IPR036876">
    <property type="entry name" value="UVR_dom_sf"/>
</dbReference>
<dbReference type="InterPro" id="IPR024759">
    <property type="entry name" value="UvrB_YAD/RRR_dom"/>
</dbReference>
<dbReference type="InterPro" id="IPR001650">
    <property type="entry name" value="Helicase_C-like"/>
</dbReference>
<evidence type="ECO:0000313" key="18">
    <source>
        <dbReference type="EMBL" id="HHR48324.1"/>
    </source>
</evidence>
<feature type="coiled-coil region" evidence="14">
    <location>
        <begin position="622"/>
        <end position="668"/>
    </location>
</feature>
<keyword evidence="4 12" id="KW-0547">Nucleotide-binding</keyword>
<keyword evidence="8 12" id="KW-0267">Excision nuclease</keyword>
<evidence type="ECO:0000259" key="16">
    <source>
        <dbReference type="PROSITE" id="PS51192"/>
    </source>
</evidence>
<evidence type="ECO:0000259" key="17">
    <source>
        <dbReference type="PROSITE" id="PS51194"/>
    </source>
</evidence>
<feature type="binding site" evidence="12">
    <location>
        <begin position="37"/>
        <end position="44"/>
    </location>
    <ligand>
        <name>ATP</name>
        <dbReference type="ChEBI" id="CHEBI:30616"/>
    </ligand>
</feature>
<dbReference type="GO" id="GO:0009432">
    <property type="term" value="P:SOS response"/>
    <property type="evidence" value="ECO:0007669"/>
    <property type="project" value="UniProtKB-UniRule"/>
</dbReference>
<dbReference type="GO" id="GO:0005524">
    <property type="term" value="F:ATP binding"/>
    <property type="evidence" value="ECO:0007669"/>
    <property type="project" value="UniProtKB-UniRule"/>
</dbReference>
<dbReference type="PANTHER" id="PTHR24029:SF0">
    <property type="entry name" value="UVRABC SYSTEM PROTEIN B"/>
    <property type="match status" value="1"/>
</dbReference>
<dbReference type="Pfam" id="PF12344">
    <property type="entry name" value="UvrB"/>
    <property type="match status" value="1"/>
</dbReference>
<dbReference type="GO" id="GO:0003677">
    <property type="term" value="F:DNA binding"/>
    <property type="evidence" value="ECO:0007669"/>
    <property type="project" value="UniProtKB-UniRule"/>
</dbReference>
<dbReference type="AlphaFoldDB" id="A0A7V5XZA8"/>
<evidence type="ECO:0000256" key="3">
    <source>
        <dbReference type="ARBA" id="ARBA00022490"/>
    </source>
</evidence>
<dbReference type="GO" id="GO:0009380">
    <property type="term" value="C:excinuclease repair complex"/>
    <property type="evidence" value="ECO:0007669"/>
    <property type="project" value="InterPro"/>
</dbReference>
<evidence type="ECO:0000256" key="4">
    <source>
        <dbReference type="ARBA" id="ARBA00022741"/>
    </source>
</evidence>
<evidence type="ECO:0000256" key="2">
    <source>
        <dbReference type="ARBA" id="ARBA00008533"/>
    </source>
</evidence>